<keyword evidence="1" id="KW-0812">Transmembrane</keyword>
<evidence type="ECO:0000259" key="2">
    <source>
        <dbReference type="Pfam" id="PF02517"/>
    </source>
</evidence>
<dbReference type="Proteomes" id="UP000231056">
    <property type="component" value="Unassembled WGS sequence"/>
</dbReference>
<protein>
    <recommendedName>
        <fullName evidence="2">CAAX prenyl protease 2/Lysostaphin resistance protein A-like domain-containing protein</fullName>
    </recommendedName>
</protein>
<dbReference type="GO" id="GO:0004175">
    <property type="term" value="F:endopeptidase activity"/>
    <property type="evidence" value="ECO:0007669"/>
    <property type="project" value="UniProtKB-ARBA"/>
</dbReference>
<dbReference type="InterPro" id="IPR003675">
    <property type="entry name" value="Rce1/LyrA-like_dom"/>
</dbReference>
<feature type="domain" description="CAAX prenyl protease 2/Lysostaphin resistance protein A-like" evidence="2">
    <location>
        <begin position="133"/>
        <end position="221"/>
    </location>
</feature>
<feature type="transmembrane region" description="Helical" evidence="1">
    <location>
        <begin position="209"/>
        <end position="229"/>
    </location>
</feature>
<feature type="transmembrane region" description="Helical" evidence="1">
    <location>
        <begin position="172"/>
        <end position="203"/>
    </location>
</feature>
<dbReference type="PANTHER" id="PTHR36435">
    <property type="entry name" value="SLR1288 PROTEIN"/>
    <property type="match status" value="1"/>
</dbReference>
<keyword evidence="1" id="KW-0472">Membrane</keyword>
<feature type="transmembrane region" description="Helical" evidence="1">
    <location>
        <begin position="12"/>
        <end position="36"/>
    </location>
</feature>
<feature type="transmembrane region" description="Helical" evidence="1">
    <location>
        <begin position="48"/>
        <end position="66"/>
    </location>
</feature>
<feature type="transmembrane region" description="Helical" evidence="1">
    <location>
        <begin position="132"/>
        <end position="152"/>
    </location>
</feature>
<name>A0A2M6IU35_9BACT</name>
<dbReference type="PANTHER" id="PTHR36435:SF1">
    <property type="entry name" value="CAAX AMINO TERMINAL PROTEASE FAMILY PROTEIN"/>
    <property type="match status" value="1"/>
</dbReference>
<dbReference type="InterPro" id="IPR052710">
    <property type="entry name" value="CAAX_protease"/>
</dbReference>
<feature type="transmembrane region" description="Helical" evidence="1">
    <location>
        <begin position="86"/>
        <end position="108"/>
    </location>
</feature>
<keyword evidence="1" id="KW-1133">Transmembrane helix</keyword>
<accession>A0A2M6IU35</accession>
<dbReference type="EMBL" id="PCVM01000060">
    <property type="protein sequence ID" value="PIQ73426.1"/>
    <property type="molecule type" value="Genomic_DNA"/>
</dbReference>
<sequence>MKQHLKIFFSILGKVLLVLIIPAFFYGVFYGVAYLLGAKEYSSSIETFVLDIFTLLFIFLFFKYYLPEVQKAVTKGALSVKLFIKLIPISLLVRLPLVVIIVILYIFFGDVVNEVFDKGIEFQWSVFDDSSWWTVLLGFSSFVIIGPIHEELFFRGVIQRYLASKYSTRSSLIYTSIVFALVHIEPSLIISTFFLGIALGYISQKWNNIWYAIVLHMLINLQPFIIQLLDRG</sequence>
<evidence type="ECO:0000313" key="3">
    <source>
        <dbReference type="EMBL" id="PIQ73426.1"/>
    </source>
</evidence>
<dbReference type="Pfam" id="PF02517">
    <property type="entry name" value="Rce1-like"/>
    <property type="match status" value="1"/>
</dbReference>
<gene>
    <name evidence="3" type="ORF">COV58_02660</name>
</gene>
<evidence type="ECO:0000313" key="4">
    <source>
        <dbReference type="Proteomes" id="UP000231056"/>
    </source>
</evidence>
<reference evidence="3 4" key="1">
    <citation type="submission" date="2017-09" db="EMBL/GenBank/DDBJ databases">
        <title>Depth-based differentiation of microbial function through sediment-hosted aquifers and enrichment of novel symbionts in the deep terrestrial subsurface.</title>
        <authorList>
            <person name="Probst A.J."/>
            <person name="Ladd B."/>
            <person name="Jarett J.K."/>
            <person name="Geller-Mcgrath D.E."/>
            <person name="Sieber C.M."/>
            <person name="Emerson J.B."/>
            <person name="Anantharaman K."/>
            <person name="Thomas B.C."/>
            <person name="Malmstrom R."/>
            <person name="Stieglmeier M."/>
            <person name="Klingl A."/>
            <person name="Woyke T."/>
            <person name="Ryan C.M."/>
            <person name="Banfield J.F."/>
        </authorList>
    </citation>
    <scope>NUCLEOTIDE SEQUENCE [LARGE SCALE GENOMIC DNA]</scope>
    <source>
        <strain evidence="3">CG11_big_fil_rev_8_21_14_0_20_36_8</strain>
    </source>
</reference>
<organism evidence="3 4">
    <name type="scientific">Candidatus Roizmanbacteria bacterium CG11_big_fil_rev_8_21_14_0_20_36_8</name>
    <dbReference type="NCBI Taxonomy" id="1974856"/>
    <lineage>
        <taxon>Bacteria</taxon>
        <taxon>Candidatus Roizmaniibacteriota</taxon>
    </lineage>
</organism>
<evidence type="ECO:0000256" key="1">
    <source>
        <dbReference type="SAM" id="Phobius"/>
    </source>
</evidence>
<dbReference type="GO" id="GO:0080120">
    <property type="term" value="P:CAAX-box protein maturation"/>
    <property type="evidence" value="ECO:0007669"/>
    <property type="project" value="UniProtKB-ARBA"/>
</dbReference>
<dbReference type="AlphaFoldDB" id="A0A2M6IU35"/>
<proteinExistence type="predicted"/>
<comment type="caution">
    <text evidence="3">The sequence shown here is derived from an EMBL/GenBank/DDBJ whole genome shotgun (WGS) entry which is preliminary data.</text>
</comment>